<accession>A0A1I3HS79</accession>
<dbReference type="STRING" id="1114924.SAMN05216258_106139"/>
<evidence type="ECO:0000313" key="2">
    <source>
        <dbReference type="Proteomes" id="UP000199377"/>
    </source>
</evidence>
<reference evidence="1 2" key="1">
    <citation type="submission" date="2016-10" db="EMBL/GenBank/DDBJ databases">
        <authorList>
            <person name="de Groot N.N."/>
        </authorList>
    </citation>
    <scope>NUCLEOTIDE SEQUENCE [LARGE SCALE GENOMIC DNA]</scope>
    <source>
        <strain evidence="1 2">CGMCC 1.11030</strain>
    </source>
</reference>
<dbReference type="AlphaFoldDB" id="A0A1I3HS79"/>
<organism evidence="1 2">
    <name type="scientific">Albimonas pacifica</name>
    <dbReference type="NCBI Taxonomy" id="1114924"/>
    <lineage>
        <taxon>Bacteria</taxon>
        <taxon>Pseudomonadati</taxon>
        <taxon>Pseudomonadota</taxon>
        <taxon>Alphaproteobacteria</taxon>
        <taxon>Rhodobacterales</taxon>
        <taxon>Paracoccaceae</taxon>
        <taxon>Albimonas</taxon>
    </lineage>
</organism>
<evidence type="ECO:0000313" key="1">
    <source>
        <dbReference type="EMBL" id="SFI38417.1"/>
    </source>
</evidence>
<dbReference type="InterPro" id="IPR027417">
    <property type="entry name" value="P-loop_NTPase"/>
</dbReference>
<dbReference type="SUPFAM" id="SSF52540">
    <property type="entry name" value="P-loop containing nucleoside triphosphate hydrolases"/>
    <property type="match status" value="1"/>
</dbReference>
<name>A0A1I3HS79_9RHOB</name>
<gene>
    <name evidence="1" type="ORF">SAMN05216258_106139</name>
</gene>
<keyword evidence="2" id="KW-1185">Reference proteome</keyword>
<dbReference type="EMBL" id="FOQH01000006">
    <property type="protein sequence ID" value="SFI38417.1"/>
    <property type="molecule type" value="Genomic_DNA"/>
</dbReference>
<dbReference type="Proteomes" id="UP000199377">
    <property type="component" value="Unassembled WGS sequence"/>
</dbReference>
<proteinExistence type="predicted"/>
<evidence type="ECO:0008006" key="3">
    <source>
        <dbReference type="Google" id="ProtNLM"/>
    </source>
</evidence>
<dbReference type="OrthoDB" id="981508at2"/>
<sequence>MTDPCAPRPDAPGEAGLCGRTLLICAGAMKASTSWLHERLRRTPGCAPSPLKEVHFFDARFPRLAILDVDGYALRRLAWHMGQEGDPAANLRARPAFRASVDRVRMIYDDAAYFDHFASLAGPGTRVFADLTPAYAVIGREGFAFMRRSCEARGLALKIVFVMRDPVARLWSHMRFLPQLGQAVDPLTDWPALLEDPAVIARSDYRGTLEDLEAVMAPGTVLPLFHETLAETGLPALRAALGLAPPAEEGDDGPVNVTRLQAALPAEAEAAFRRALAPQYAWCRERFGPALPAAWRRVGA</sequence>
<protein>
    <recommendedName>
        <fullName evidence="3">Sulfotransferase family protein</fullName>
    </recommendedName>
</protein>
<dbReference type="Gene3D" id="3.40.50.300">
    <property type="entry name" value="P-loop containing nucleotide triphosphate hydrolases"/>
    <property type="match status" value="1"/>
</dbReference>
<dbReference type="RefSeq" id="WP_092860499.1">
    <property type="nucleotide sequence ID" value="NZ_FOQH01000006.1"/>
</dbReference>